<dbReference type="SMART" id="SM00219">
    <property type="entry name" value="TyrKc"/>
    <property type="match status" value="1"/>
</dbReference>
<dbReference type="GO" id="GO:0004713">
    <property type="term" value="F:protein tyrosine kinase activity"/>
    <property type="evidence" value="ECO:0007669"/>
    <property type="project" value="InterPro"/>
</dbReference>
<evidence type="ECO:0000256" key="2">
    <source>
        <dbReference type="ARBA" id="ARBA00022840"/>
    </source>
</evidence>
<dbReference type="Gene3D" id="1.10.510.10">
    <property type="entry name" value="Transferase(Phosphotransferase) domain 1"/>
    <property type="match status" value="1"/>
</dbReference>
<keyword evidence="2" id="KW-0067">ATP-binding</keyword>
<dbReference type="PANTHER" id="PTHR27001">
    <property type="entry name" value="OS01G0253100 PROTEIN"/>
    <property type="match status" value="1"/>
</dbReference>
<dbReference type="InterPro" id="IPR020635">
    <property type="entry name" value="Tyr_kinase_cat_dom"/>
</dbReference>
<dbReference type="Gramene" id="Jr05_11640_p1">
    <property type="protein sequence ID" value="cds.Jr05_11640_p1"/>
    <property type="gene ID" value="Jr05_11640"/>
</dbReference>
<dbReference type="Proteomes" id="UP000619265">
    <property type="component" value="Unassembled WGS sequence"/>
</dbReference>
<dbReference type="Pfam" id="PF07714">
    <property type="entry name" value="PK_Tyr_Ser-Thr"/>
    <property type="match status" value="1"/>
</dbReference>
<reference evidence="4" key="2">
    <citation type="submission" date="2020-03" db="EMBL/GenBank/DDBJ databases">
        <title>Walnut 2.0.</title>
        <authorList>
            <person name="Marrano A."/>
            <person name="Britton M."/>
            <person name="Zimin A.V."/>
            <person name="Zaini P.A."/>
            <person name="Workman R."/>
            <person name="Puiu D."/>
            <person name="Bianco L."/>
            <person name="Allen B.J."/>
            <person name="Troggio M."/>
            <person name="Leslie C.A."/>
            <person name="Timp W."/>
            <person name="Dendekar A."/>
            <person name="Salzberg S.L."/>
            <person name="Neale D.B."/>
        </authorList>
    </citation>
    <scope>NUCLEOTIDE SEQUENCE</scope>
    <source>
        <tissue evidence="4">Leaves</tissue>
    </source>
</reference>
<dbReference type="EMBL" id="LIHL02000005">
    <property type="protein sequence ID" value="KAF5470873.1"/>
    <property type="molecule type" value="Genomic_DNA"/>
</dbReference>
<evidence type="ECO:0000313" key="4">
    <source>
        <dbReference type="EMBL" id="KAF5470873.1"/>
    </source>
</evidence>
<dbReference type="PANTHER" id="PTHR27001:SF20">
    <property type="entry name" value="PROTEIN KINASE SUPERFAMILY PROTEIN"/>
    <property type="match status" value="1"/>
</dbReference>
<dbReference type="SUPFAM" id="SSF56112">
    <property type="entry name" value="Protein kinase-like (PK-like)"/>
    <property type="match status" value="1"/>
</dbReference>
<dbReference type="FunFam" id="1.10.510.10:FF:001207">
    <property type="entry name" value="probable receptor-like protein kinase At1g49730"/>
    <property type="match status" value="1"/>
</dbReference>
<evidence type="ECO:0000313" key="5">
    <source>
        <dbReference type="Proteomes" id="UP000619265"/>
    </source>
</evidence>
<evidence type="ECO:0000256" key="1">
    <source>
        <dbReference type="ARBA" id="ARBA00022741"/>
    </source>
</evidence>
<dbReference type="InterPro" id="IPR011009">
    <property type="entry name" value="Kinase-like_dom_sf"/>
</dbReference>
<dbReference type="InterPro" id="IPR001245">
    <property type="entry name" value="Ser-Thr/Tyr_kinase_cat_dom"/>
</dbReference>
<gene>
    <name evidence="4" type="ORF">F2P56_011361</name>
</gene>
<dbReference type="PROSITE" id="PS50011">
    <property type="entry name" value="PROTEIN_KINASE_DOM"/>
    <property type="match status" value="1"/>
</dbReference>
<protein>
    <recommendedName>
        <fullName evidence="3">Protein kinase domain-containing protein</fullName>
    </recommendedName>
</protein>
<proteinExistence type="predicted"/>
<name>A0A833XPK6_JUGRE</name>
<accession>A0A833XPK6</accession>
<comment type="caution">
    <text evidence="4">The sequence shown here is derived from an EMBL/GenBank/DDBJ whole genome shotgun (WGS) entry which is preliminary data.</text>
</comment>
<reference evidence="4" key="1">
    <citation type="submission" date="2015-10" db="EMBL/GenBank/DDBJ databases">
        <authorList>
            <person name="Martinez-Garcia P.J."/>
            <person name="Crepeau M.W."/>
            <person name="Puiu D."/>
            <person name="Gonzalez-Ibeas D."/>
            <person name="Whalen J."/>
            <person name="Stevens K."/>
            <person name="Paul R."/>
            <person name="Butterfield T."/>
            <person name="Britton M."/>
            <person name="Reagan R."/>
            <person name="Chakraborty S."/>
            <person name="Walawage S.L."/>
            <person name="Vasquez-Gross H.A."/>
            <person name="Cardeno C."/>
            <person name="Famula R."/>
            <person name="Pratt K."/>
            <person name="Kuruganti S."/>
            <person name="Aradhya M.K."/>
            <person name="Leslie C.A."/>
            <person name="Dandekar A.M."/>
            <person name="Salzberg S.L."/>
            <person name="Wegrzyn J.L."/>
            <person name="Langley C.H."/>
            <person name="Neale D.B."/>
        </authorList>
    </citation>
    <scope>NUCLEOTIDE SEQUENCE</scope>
    <source>
        <tissue evidence="4">Leaves</tissue>
    </source>
</reference>
<feature type="non-terminal residue" evidence="4">
    <location>
        <position position="1"/>
    </location>
</feature>
<evidence type="ECO:0000259" key="3">
    <source>
        <dbReference type="PROSITE" id="PS50011"/>
    </source>
</evidence>
<feature type="domain" description="Protein kinase" evidence="3">
    <location>
        <begin position="55"/>
        <end position="324"/>
    </location>
</feature>
<dbReference type="AlphaFoldDB" id="A0A833XPK6"/>
<dbReference type="Gene3D" id="3.30.200.20">
    <property type="entry name" value="Phosphorylase Kinase, domain 1"/>
    <property type="match status" value="1"/>
</dbReference>
<dbReference type="InterPro" id="IPR000719">
    <property type="entry name" value="Prot_kinase_dom"/>
</dbReference>
<sequence>TLRLLTLLYLDHKNPQNQTSKMGMDRLIRRFRLHLLAWLHKSRHGPILFVRYFSYKDIKKATDGFHRIIYTDSHRTAYKAKFQDGGVALVKEVRGFNQGKDVFYRELQLLGRLHHRHLLQLRGFSTGQKRLLVFDNVENGSLKEHLSDPLKTPLNWRTRLQIAIGVAAALEYLLLFSDPPMYHVSISSSSIMLDENFTAKLSEVGLLCSCEDYLTMPHASCSEECMAQEHGNIILQLGVLILELVTGQSSEKGGADLIQWIQGSCFASSMQRMIDPDLGNNYDSRELRNLLAVAKLCIKSRDKPMFSILHVLHYLQKKVDVPHA</sequence>
<dbReference type="GO" id="GO:0005524">
    <property type="term" value="F:ATP binding"/>
    <property type="evidence" value="ECO:0007669"/>
    <property type="project" value="UniProtKB-KW"/>
</dbReference>
<keyword evidence="1" id="KW-0547">Nucleotide-binding</keyword>
<dbReference type="FunFam" id="3.30.200.20:FF:000521">
    <property type="entry name" value="Protein kinase superfamily protein"/>
    <property type="match status" value="1"/>
</dbReference>
<organism evidence="4 5">
    <name type="scientific">Juglans regia</name>
    <name type="common">English walnut</name>
    <dbReference type="NCBI Taxonomy" id="51240"/>
    <lineage>
        <taxon>Eukaryota</taxon>
        <taxon>Viridiplantae</taxon>
        <taxon>Streptophyta</taxon>
        <taxon>Embryophyta</taxon>
        <taxon>Tracheophyta</taxon>
        <taxon>Spermatophyta</taxon>
        <taxon>Magnoliopsida</taxon>
        <taxon>eudicotyledons</taxon>
        <taxon>Gunneridae</taxon>
        <taxon>Pentapetalae</taxon>
        <taxon>rosids</taxon>
        <taxon>fabids</taxon>
        <taxon>Fagales</taxon>
        <taxon>Juglandaceae</taxon>
        <taxon>Juglans</taxon>
    </lineage>
</organism>